<feature type="domain" description="Capsule synthesis protein CapA" evidence="4">
    <location>
        <begin position="40"/>
        <end position="218"/>
    </location>
</feature>
<evidence type="ECO:0000256" key="3">
    <source>
        <dbReference type="RuleBase" id="RU362119"/>
    </source>
</evidence>
<dbReference type="Pfam" id="PF02872">
    <property type="entry name" value="5_nucleotid_C"/>
    <property type="match status" value="1"/>
</dbReference>
<dbReference type="Gene3D" id="3.60.21.10">
    <property type="match status" value="1"/>
</dbReference>
<dbReference type="InterPro" id="IPR004843">
    <property type="entry name" value="Calcineurin-like_PHP"/>
</dbReference>
<comment type="similarity">
    <text evidence="1 3">Belongs to the 5'-nucleotidase family.</text>
</comment>
<proteinExistence type="inferred from homology"/>
<dbReference type="GO" id="GO:0009166">
    <property type="term" value="P:nucleotide catabolic process"/>
    <property type="evidence" value="ECO:0007669"/>
    <property type="project" value="InterPro"/>
</dbReference>
<gene>
    <name evidence="5" type="ORF">GXY80_00205</name>
</gene>
<dbReference type="PROSITE" id="PS00786">
    <property type="entry name" value="5_NUCLEOTIDASE_2"/>
    <property type="match status" value="1"/>
</dbReference>
<dbReference type="PANTHER" id="PTHR11575">
    <property type="entry name" value="5'-NUCLEOTIDASE-RELATED"/>
    <property type="match status" value="1"/>
</dbReference>
<evidence type="ECO:0000313" key="6">
    <source>
        <dbReference type="Proteomes" id="UP000777265"/>
    </source>
</evidence>
<dbReference type="AlphaFoldDB" id="A0A971RZU7"/>
<dbReference type="GO" id="GO:0046872">
    <property type="term" value="F:metal ion binding"/>
    <property type="evidence" value="ECO:0007669"/>
    <property type="project" value="InterPro"/>
</dbReference>
<dbReference type="InterPro" id="IPR036907">
    <property type="entry name" value="5'-Nucleotdase_C_sf"/>
</dbReference>
<reference evidence="5" key="1">
    <citation type="journal article" date="2020" name="Biotechnol. Biofuels">
        <title>New insights from the biogas microbiome by comprehensive genome-resolved metagenomics of nearly 1600 species originating from multiple anaerobic digesters.</title>
        <authorList>
            <person name="Campanaro S."/>
            <person name="Treu L."/>
            <person name="Rodriguez-R L.M."/>
            <person name="Kovalovszki A."/>
            <person name="Ziels R.M."/>
            <person name="Maus I."/>
            <person name="Zhu X."/>
            <person name="Kougias P.G."/>
            <person name="Basile A."/>
            <person name="Luo G."/>
            <person name="Schluter A."/>
            <person name="Konstantinidis K.T."/>
            <person name="Angelidaki I."/>
        </authorList>
    </citation>
    <scope>NUCLEOTIDE SEQUENCE</scope>
    <source>
        <strain evidence="5">AS06rmzACSIP_7</strain>
    </source>
</reference>
<dbReference type="InterPro" id="IPR019079">
    <property type="entry name" value="Capsule_synth_CapA"/>
</dbReference>
<keyword evidence="3" id="KW-0547">Nucleotide-binding</keyword>
<dbReference type="CDD" id="cd00845">
    <property type="entry name" value="MPP_UshA_N_like"/>
    <property type="match status" value="1"/>
</dbReference>
<dbReference type="InterPro" id="IPR006179">
    <property type="entry name" value="5_nucleotidase/apyrase"/>
</dbReference>
<dbReference type="SUPFAM" id="SSF56300">
    <property type="entry name" value="Metallo-dependent phosphatases"/>
    <property type="match status" value="1"/>
</dbReference>
<evidence type="ECO:0000256" key="1">
    <source>
        <dbReference type="ARBA" id="ARBA00006654"/>
    </source>
</evidence>
<dbReference type="InterPro" id="IPR006146">
    <property type="entry name" value="5'-Nucleotdase_CS"/>
</dbReference>
<dbReference type="GO" id="GO:0000166">
    <property type="term" value="F:nucleotide binding"/>
    <property type="evidence" value="ECO:0007669"/>
    <property type="project" value="UniProtKB-KW"/>
</dbReference>
<organism evidence="5 6">
    <name type="scientific">Syntrophorhabdus aromaticivorans</name>
    <dbReference type="NCBI Taxonomy" id="328301"/>
    <lineage>
        <taxon>Bacteria</taxon>
        <taxon>Pseudomonadati</taxon>
        <taxon>Thermodesulfobacteriota</taxon>
        <taxon>Syntrophorhabdia</taxon>
        <taxon>Syntrophorhabdales</taxon>
        <taxon>Syntrophorhabdaceae</taxon>
        <taxon>Syntrophorhabdus</taxon>
    </lineage>
</organism>
<dbReference type="GO" id="GO:0030288">
    <property type="term" value="C:outer membrane-bounded periplasmic space"/>
    <property type="evidence" value="ECO:0007669"/>
    <property type="project" value="TreeGrafter"/>
</dbReference>
<reference evidence="5" key="2">
    <citation type="submission" date="2020-01" db="EMBL/GenBank/DDBJ databases">
        <authorList>
            <person name="Campanaro S."/>
        </authorList>
    </citation>
    <scope>NUCLEOTIDE SEQUENCE</scope>
    <source>
        <strain evidence="5">AS06rmzACSIP_7</strain>
    </source>
</reference>
<dbReference type="PANTHER" id="PTHR11575:SF24">
    <property type="entry name" value="5'-NUCLEOTIDASE"/>
    <property type="match status" value="1"/>
</dbReference>
<dbReference type="SUPFAM" id="SSF55816">
    <property type="entry name" value="5'-nucleotidase (syn. UDP-sugar hydrolase), C-terminal domain"/>
    <property type="match status" value="1"/>
</dbReference>
<dbReference type="PRINTS" id="PR01607">
    <property type="entry name" value="APYRASEFAMLY"/>
</dbReference>
<evidence type="ECO:0000256" key="2">
    <source>
        <dbReference type="ARBA" id="ARBA00022729"/>
    </source>
</evidence>
<dbReference type="Pfam" id="PF00149">
    <property type="entry name" value="Metallophos"/>
    <property type="match status" value="1"/>
</dbReference>
<sequence>MNDFHGFAVPYKPYGSDDAQGGLAYLAGAADTLRAEKPSLLLAAGDMIQGNNWANLFQGKSTIEAMNAMGFDAMVVGNHEFDFGREALEARISEAGFPILGANVAGVSGLKPYVIKDLKGIKVAVIGVVTGDTPVSTHPKNVMGLGFTAPAESVAKYIREVKDKSDIVVVLSHLGFAADEELARKVAGIDLIVGGHSHTKLERPAMVGSTAIVQAFEHAKALGVVDITVRDRAIVEVKGHLEPIRPLPGGADTTLAPIVEKHQRRVDERMNEVVGYAGTDLDGEHVRSRETNLGDFMADTIREASGADAAIINGGGIRTSIAKGPIKVNDVYSVVPFDNYIVAIKLTGRQVRETLEHGVSGVEEKAGRFPQVSGLSFTYDRSRRKGTRVGEILVGGEPLVPEQEYIVATNDFLAAGGDGYRAFGDAVRSSEDFSVIGGAMKGGKLVYNDAGRWLRDVIIEYIKTHKRVSPAVEGRIRETGTGQ</sequence>
<dbReference type="Proteomes" id="UP000777265">
    <property type="component" value="Unassembled WGS sequence"/>
</dbReference>
<dbReference type="InterPro" id="IPR008334">
    <property type="entry name" value="5'-Nucleotdase_C"/>
</dbReference>
<dbReference type="GO" id="GO:0016788">
    <property type="term" value="F:hydrolase activity, acting on ester bonds"/>
    <property type="evidence" value="ECO:0007669"/>
    <property type="project" value="InterPro"/>
</dbReference>
<evidence type="ECO:0000313" key="5">
    <source>
        <dbReference type="EMBL" id="NLW33889.1"/>
    </source>
</evidence>
<keyword evidence="2" id="KW-0732">Signal</keyword>
<dbReference type="Gene3D" id="3.90.780.10">
    <property type="entry name" value="5'-Nucleotidase, C-terminal domain"/>
    <property type="match status" value="1"/>
</dbReference>
<comment type="caution">
    <text evidence="5">The sequence shown here is derived from an EMBL/GenBank/DDBJ whole genome shotgun (WGS) entry which is preliminary data.</text>
</comment>
<name>A0A971RZU7_9BACT</name>
<evidence type="ECO:0000259" key="4">
    <source>
        <dbReference type="SMART" id="SM00854"/>
    </source>
</evidence>
<dbReference type="EMBL" id="JAAYEE010000005">
    <property type="protein sequence ID" value="NLW33889.1"/>
    <property type="molecule type" value="Genomic_DNA"/>
</dbReference>
<dbReference type="SMART" id="SM00854">
    <property type="entry name" value="PGA_cap"/>
    <property type="match status" value="1"/>
</dbReference>
<dbReference type="InterPro" id="IPR029052">
    <property type="entry name" value="Metallo-depent_PP-like"/>
</dbReference>
<accession>A0A971RZU7</accession>
<protein>
    <submittedName>
        <fullName evidence="5">Bifunctional metallophosphatase/5'-nucleotidase</fullName>
    </submittedName>
</protein>
<keyword evidence="3" id="KW-0378">Hydrolase</keyword>